<keyword evidence="1" id="KW-1133">Transmembrane helix</keyword>
<dbReference type="GO" id="GO:0016126">
    <property type="term" value="P:sterol biosynthetic process"/>
    <property type="evidence" value="ECO:0007669"/>
    <property type="project" value="TreeGrafter"/>
</dbReference>
<dbReference type="EMBL" id="HBFQ01008071">
    <property type="protein sequence ID" value="CAD8831314.1"/>
    <property type="molecule type" value="Transcribed_RNA"/>
</dbReference>
<feature type="transmembrane region" description="Helical" evidence="1">
    <location>
        <begin position="32"/>
        <end position="51"/>
    </location>
</feature>
<reference evidence="2" key="1">
    <citation type="submission" date="2021-01" db="EMBL/GenBank/DDBJ databases">
        <authorList>
            <person name="Corre E."/>
            <person name="Pelletier E."/>
            <person name="Niang G."/>
            <person name="Scheremetjew M."/>
            <person name="Finn R."/>
            <person name="Kale V."/>
            <person name="Holt S."/>
            <person name="Cochrane G."/>
            <person name="Meng A."/>
            <person name="Brown T."/>
            <person name="Cohen L."/>
        </authorList>
    </citation>
    <scope>NUCLEOTIDE SEQUENCE</scope>
</reference>
<dbReference type="PANTHER" id="PTHR21257:SF52">
    <property type="entry name" value="DELTA(14)-STEROL REDUCTASE TM7SF2"/>
    <property type="match status" value="1"/>
</dbReference>
<evidence type="ECO:0008006" key="3">
    <source>
        <dbReference type="Google" id="ProtNLM"/>
    </source>
</evidence>
<gene>
    <name evidence="2" type="ORF">NSCI0253_LOCUS5661</name>
</gene>
<keyword evidence="1" id="KW-0812">Transmembrane</keyword>
<proteinExistence type="predicted"/>
<feature type="transmembrane region" description="Helical" evidence="1">
    <location>
        <begin position="120"/>
        <end position="138"/>
    </location>
</feature>
<dbReference type="PANTHER" id="PTHR21257">
    <property type="entry name" value="DELTA(14)-STEROL REDUCTASE"/>
    <property type="match status" value="1"/>
</dbReference>
<accession>A0A7S0ZSN0</accession>
<dbReference type="PROSITE" id="PS50244">
    <property type="entry name" value="S5A_REDUCTASE"/>
    <property type="match status" value="1"/>
</dbReference>
<evidence type="ECO:0000313" key="2">
    <source>
        <dbReference type="EMBL" id="CAD8831314.1"/>
    </source>
</evidence>
<dbReference type="AlphaFoldDB" id="A0A7S0ZSN0"/>
<organism evidence="2">
    <name type="scientific">Noctiluca scintillans</name>
    <name type="common">Sea sparkle</name>
    <name type="synonym">Red tide dinoflagellate</name>
    <dbReference type="NCBI Taxonomy" id="2966"/>
    <lineage>
        <taxon>Eukaryota</taxon>
        <taxon>Sar</taxon>
        <taxon>Alveolata</taxon>
        <taxon>Dinophyceae</taxon>
        <taxon>Noctilucales</taxon>
        <taxon>Noctilucaceae</taxon>
        <taxon>Noctiluca</taxon>
    </lineage>
</organism>
<dbReference type="InterPro" id="IPR010721">
    <property type="entry name" value="UstE-like"/>
</dbReference>
<dbReference type="GO" id="GO:0005789">
    <property type="term" value="C:endoplasmic reticulum membrane"/>
    <property type="evidence" value="ECO:0007669"/>
    <property type="project" value="TreeGrafter"/>
</dbReference>
<sequence length="237" mass="26906">MSDPSDDADWRSALFIDTFSRSLRLSPLKAAVTWWSKATLLLLNVPLVWVITGGNTDPCPRQWPVMLCTGSFVARVLVQMAVFWSRSIPWKEVWLEAGGIIPLSVASLALGATRRPRASCWSLGGALMLFYGGTWLNVWPEYQRHRWKQEPGHEGRLFTGGLWSVVRHINYTGEMLSFLGFSWVTGAVWTLWVPTVMSLGLATVSVREIEFYLAGKYGEEWKEYVSRVRHVMLPGLW</sequence>
<dbReference type="Pfam" id="PF06966">
    <property type="entry name" value="DUF1295"/>
    <property type="match status" value="1"/>
</dbReference>
<protein>
    <recommendedName>
        <fullName evidence="3">Steroid 5-alpha reductase C-terminal domain-containing protein</fullName>
    </recommendedName>
</protein>
<evidence type="ECO:0000256" key="1">
    <source>
        <dbReference type="SAM" id="Phobius"/>
    </source>
</evidence>
<dbReference type="Gene3D" id="1.20.120.1630">
    <property type="match status" value="1"/>
</dbReference>
<keyword evidence="1" id="KW-0472">Membrane</keyword>
<dbReference type="GO" id="GO:0050613">
    <property type="term" value="F:Delta14-sterol reductase activity"/>
    <property type="evidence" value="ECO:0007669"/>
    <property type="project" value="TreeGrafter"/>
</dbReference>
<feature type="transmembrane region" description="Helical" evidence="1">
    <location>
        <begin position="181"/>
        <end position="206"/>
    </location>
</feature>
<name>A0A7S0ZSN0_NOCSC</name>
<feature type="transmembrane region" description="Helical" evidence="1">
    <location>
        <begin position="94"/>
        <end position="113"/>
    </location>
</feature>
<feature type="transmembrane region" description="Helical" evidence="1">
    <location>
        <begin position="63"/>
        <end position="82"/>
    </location>
</feature>